<accession>A0AA38LH35</accession>
<keyword evidence="6" id="KW-1185">Reference proteome</keyword>
<dbReference type="SUPFAM" id="SSF51445">
    <property type="entry name" value="(Trans)glycosidases"/>
    <property type="match status" value="1"/>
</dbReference>
<protein>
    <recommendedName>
        <fullName evidence="7">4-hydroxy-7-methoxy-3-oxo-3,4-dihydro-2H-1,4-benzoxazin-2-yl glucosidebeta-D-glucosidase</fullName>
    </recommendedName>
</protein>
<evidence type="ECO:0000313" key="5">
    <source>
        <dbReference type="EMBL" id="KAH9323676.1"/>
    </source>
</evidence>
<dbReference type="Pfam" id="PF00232">
    <property type="entry name" value="Glyco_hydro_1"/>
    <property type="match status" value="1"/>
</dbReference>
<evidence type="ECO:0000256" key="4">
    <source>
        <dbReference type="RuleBase" id="RU003690"/>
    </source>
</evidence>
<dbReference type="InterPro" id="IPR017853">
    <property type="entry name" value="GH"/>
</dbReference>
<evidence type="ECO:0000256" key="1">
    <source>
        <dbReference type="ARBA" id="ARBA00010838"/>
    </source>
</evidence>
<name>A0AA38LH35_TAXCH</name>
<keyword evidence="2" id="KW-0378">Hydrolase</keyword>
<comment type="caution">
    <text evidence="5">The sequence shown here is derived from an EMBL/GenBank/DDBJ whole genome shotgun (WGS) entry which is preliminary data.</text>
</comment>
<dbReference type="InterPro" id="IPR001360">
    <property type="entry name" value="Glyco_hydro_1"/>
</dbReference>
<dbReference type="GO" id="GO:0005975">
    <property type="term" value="P:carbohydrate metabolic process"/>
    <property type="evidence" value="ECO:0007669"/>
    <property type="project" value="InterPro"/>
</dbReference>
<evidence type="ECO:0000256" key="3">
    <source>
        <dbReference type="ARBA" id="ARBA00023295"/>
    </source>
</evidence>
<dbReference type="Proteomes" id="UP000824469">
    <property type="component" value="Unassembled WGS sequence"/>
</dbReference>
<evidence type="ECO:0000313" key="6">
    <source>
        <dbReference type="Proteomes" id="UP000824469"/>
    </source>
</evidence>
<dbReference type="AlphaFoldDB" id="A0AA38LH35"/>
<feature type="non-terminal residue" evidence="5">
    <location>
        <position position="227"/>
    </location>
</feature>
<evidence type="ECO:0008006" key="7">
    <source>
        <dbReference type="Google" id="ProtNLM"/>
    </source>
</evidence>
<feature type="non-terminal residue" evidence="5">
    <location>
        <position position="1"/>
    </location>
</feature>
<gene>
    <name evidence="5" type="ORF">KI387_018315</name>
</gene>
<evidence type="ECO:0000256" key="2">
    <source>
        <dbReference type="ARBA" id="ARBA00022801"/>
    </source>
</evidence>
<dbReference type="OMA" id="INYHTHY"/>
<proteinExistence type="inferred from homology"/>
<keyword evidence="3" id="KW-0326">Glycosidase</keyword>
<dbReference type="PRINTS" id="PR00131">
    <property type="entry name" value="GLHYDRLASE1"/>
</dbReference>
<organism evidence="5 6">
    <name type="scientific">Taxus chinensis</name>
    <name type="common">Chinese yew</name>
    <name type="synonym">Taxus wallichiana var. chinensis</name>
    <dbReference type="NCBI Taxonomy" id="29808"/>
    <lineage>
        <taxon>Eukaryota</taxon>
        <taxon>Viridiplantae</taxon>
        <taxon>Streptophyta</taxon>
        <taxon>Embryophyta</taxon>
        <taxon>Tracheophyta</taxon>
        <taxon>Spermatophyta</taxon>
        <taxon>Pinopsida</taxon>
        <taxon>Pinidae</taxon>
        <taxon>Conifers II</taxon>
        <taxon>Cupressales</taxon>
        <taxon>Taxaceae</taxon>
        <taxon>Taxus</taxon>
    </lineage>
</organism>
<dbReference type="Gene3D" id="3.20.20.80">
    <property type="entry name" value="Glycosidases"/>
    <property type="match status" value="1"/>
</dbReference>
<dbReference type="EMBL" id="JAHRHJ020000003">
    <property type="protein sequence ID" value="KAH9323676.1"/>
    <property type="molecule type" value="Genomic_DNA"/>
</dbReference>
<comment type="similarity">
    <text evidence="1 4">Belongs to the glycosyl hydrolase 1 family.</text>
</comment>
<reference evidence="5 6" key="1">
    <citation type="journal article" date="2021" name="Nat. Plants">
        <title>The Taxus genome provides insights into paclitaxel biosynthesis.</title>
        <authorList>
            <person name="Xiong X."/>
            <person name="Gou J."/>
            <person name="Liao Q."/>
            <person name="Li Y."/>
            <person name="Zhou Q."/>
            <person name="Bi G."/>
            <person name="Li C."/>
            <person name="Du R."/>
            <person name="Wang X."/>
            <person name="Sun T."/>
            <person name="Guo L."/>
            <person name="Liang H."/>
            <person name="Lu P."/>
            <person name="Wu Y."/>
            <person name="Zhang Z."/>
            <person name="Ro D.K."/>
            <person name="Shang Y."/>
            <person name="Huang S."/>
            <person name="Yan J."/>
        </authorList>
    </citation>
    <scope>NUCLEOTIDE SEQUENCE [LARGE SCALE GENOMIC DNA]</scope>
    <source>
        <strain evidence="5">Ta-2019</strain>
    </source>
</reference>
<dbReference type="PANTHER" id="PTHR10353">
    <property type="entry name" value="GLYCOSYL HYDROLASE"/>
    <property type="match status" value="1"/>
</dbReference>
<sequence length="227" mass="26144">NISRFVEDFTSSWHWLTNSEDIFNTWWLEFDVQEKQGGCIGITLDAKWFEPISDSSEDIDAAQRALDFELGWFMDPIYKGDYPASMRKMVGSRLPKFSKKQSKLVKGSLDFVGINHYTTLYARNDRSRIRKRLLNDACSDSAVITTPFRKGASIGDRGASLWLYIVPWGIRRLMTYINQRYQNPPVIITENGVDDPNSRFISLSKALNDNKRINYHTHYLSNVSAAI</sequence>
<dbReference type="GO" id="GO:0008422">
    <property type="term" value="F:beta-glucosidase activity"/>
    <property type="evidence" value="ECO:0007669"/>
    <property type="project" value="TreeGrafter"/>
</dbReference>
<dbReference type="PANTHER" id="PTHR10353:SF36">
    <property type="entry name" value="LP05116P"/>
    <property type="match status" value="1"/>
</dbReference>